<keyword evidence="4" id="KW-1185">Reference proteome</keyword>
<evidence type="ECO:0000259" key="2">
    <source>
        <dbReference type="Pfam" id="PF13439"/>
    </source>
</evidence>
<organism evidence="3 4">
    <name type="scientific">Gemmiger gallinarum</name>
    <dbReference type="NCBI Taxonomy" id="2779354"/>
    <lineage>
        <taxon>Bacteria</taxon>
        <taxon>Bacillati</taxon>
        <taxon>Bacillota</taxon>
        <taxon>Clostridia</taxon>
        <taxon>Eubacteriales</taxon>
        <taxon>Gemmiger</taxon>
    </lineage>
</organism>
<dbReference type="Gene3D" id="3.40.50.2000">
    <property type="entry name" value="Glycogen Phosphorylase B"/>
    <property type="match status" value="2"/>
</dbReference>
<dbReference type="RefSeq" id="WP_193502135.1">
    <property type="nucleotide sequence ID" value="NZ_JADCKC010000003.1"/>
</dbReference>
<dbReference type="PANTHER" id="PTHR45947">
    <property type="entry name" value="SULFOQUINOVOSYL TRANSFERASE SQD2"/>
    <property type="match status" value="1"/>
</dbReference>
<dbReference type="InterPro" id="IPR050194">
    <property type="entry name" value="Glycosyltransferase_grp1"/>
</dbReference>
<protein>
    <submittedName>
        <fullName evidence="3">Glycosyltransferase family 4 protein</fullName>
    </submittedName>
</protein>
<sequence length="377" mass="40564">MTICFFSAQYLPTPGGVERYTWNMARRAIRAGHRAIVVTSALPGLPDHEIDADGIEIFRLPVWPVMKGRFPVLRFGARHRDGVKALFARPIDLCVIQTRMYVESIWAARAAAGRRIPTVVIDHSTGYMPMGGGVLGLAGRMYEHLACALIKSTHPRFYGVSLASCRWLATFGIRPEGTMPNAIDPDALAAELAEPPTPGLTRSELCPDGEKLVLFVGRMIPEKGICELAEAVSAMPGVVLAAAGDGPLLEELRTRYAGEKRIRLTGPLSHGDIVRLLGQADCYCLPTRYAEGLPTTLLEAAGCGCPILCTPTAGTEELLPGDSAVFLPDTTPDAIRAGLSRVLDDPAAAHARAARACENALAHFTWDAVFDKLVQSI</sequence>
<evidence type="ECO:0000259" key="1">
    <source>
        <dbReference type="Pfam" id="PF00534"/>
    </source>
</evidence>
<name>A0ABR9R4T6_9FIRM</name>
<comment type="caution">
    <text evidence="3">The sequence shown here is derived from an EMBL/GenBank/DDBJ whole genome shotgun (WGS) entry which is preliminary data.</text>
</comment>
<gene>
    <name evidence="3" type="ORF">INF35_10240</name>
</gene>
<proteinExistence type="predicted"/>
<dbReference type="Pfam" id="PF00534">
    <property type="entry name" value="Glycos_transf_1"/>
    <property type="match status" value="1"/>
</dbReference>
<evidence type="ECO:0000313" key="3">
    <source>
        <dbReference type="EMBL" id="MBE5038163.1"/>
    </source>
</evidence>
<dbReference type="Proteomes" id="UP000768567">
    <property type="component" value="Unassembled WGS sequence"/>
</dbReference>
<feature type="domain" description="Glycosyltransferase subfamily 4-like N-terminal" evidence="2">
    <location>
        <begin position="14"/>
        <end position="186"/>
    </location>
</feature>
<dbReference type="Pfam" id="PF13439">
    <property type="entry name" value="Glyco_transf_4"/>
    <property type="match status" value="1"/>
</dbReference>
<accession>A0ABR9R4T6</accession>
<dbReference type="InterPro" id="IPR001296">
    <property type="entry name" value="Glyco_trans_1"/>
</dbReference>
<dbReference type="SUPFAM" id="SSF53756">
    <property type="entry name" value="UDP-Glycosyltransferase/glycogen phosphorylase"/>
    <property type="match status" value="1"/>
</dbReference>
<reference evidence="3 4" key="1">
    <citation type="submission" date="2020-10" db="EMBL/GenBank/DDBJ databases">
        <title>ChiBAC.</title>
        <authorList>
            <person name="Zenner C."/>
            <person name="Hitch T.C.A."/>
            <person name="Clavel T."/>
        </authorList>
    </citation>
    <scope>NUCLEOTIDE SEQUENCE [LARGE SCALE GENOMIC DNA]</scope>
    <source>
        <strain evidence="3 4">DSM 109015</strain>
    </source>
</reference>
<dbReference type="EMBL" id="JADCKC010000003">
    <property type="protein sequence ID" value="MBE5038163.1"/>
    <property type="molecule type" value="Genomic_DNA"/>
</dbReference>
<dbReference type="PANTHER" id="PTHR45947:SF3">
    <property type="entry name" value="SULFOQUINOVOSYL TRANSFERASE SQD2"/>
    <property type="match status" value="1"/>
</dbReference>
<dbReference type="InterPro" id="IPR028098">
    <property type="entry name" value="Glyco_trans_4-like_N"/>
</dbReference>
<dbReference type="CDD" id="cd03801">
    <property type="entry name" value="GT4_PimA-like"/>
    <property type="match status" value="1"/>
</dbReference>
<evidence type="ECO:0000313" key="4">
    <source>
        <dbReference type="Proteomes" id="UP000768567"/>
    </source>
</evidence>
<feature type="domain" description="Glycosyl transferase family 1" evidence="1">
    <location>
        <begin position="205"/>
        <end position="352"/>
    </location>
</feature>